<accession>A0AAD4I5T3</accession>
<dbReference type="Proteomes" id="UP001199106">
    <property type="component" value="Unassembled WGS sequence"/>
</dbReference>
<evidence type="ECO:0000259" key="1">
    <source>
        <dbReference type="Pfam" id="PF00188"/>
    </source>
</evidence>
<protein>
    <recommendedName>
        <fullName evidence="1">SCP domain-containing protein</fullName>
    </recommendedName>
</protein>
<dbReference type="AlphaFoldDB" id="A0AAD4I5T3"/>
<dbReference type="InterPro" id="IPR035940">
    <property type="entry name" value="CAP_sf"/>
</dbReference>
<evidence type="ECO:0000313" key="3">
    <source>
        <dbReference type="Proteomes" id="UP001199106"/>
    </source>
</evidence>
<organism evidence="2 3">
    <name type="scientific">Alternaria panax</name>
    <dbReference type="NCBI Taxonomy" id="48097"/>
    <lineage>
        <taxon>Eukaryota</taxon>
        <taxon>Fungi</taxon>
        <taxon>Dikarya</taxon>
        <taxon>Ascomycota</taxon>
        <taxon>Pezizomycotina</taxon>
        <taxon>Dothideomycetes</taxon>
        <taxon>Pleosporomycetidae</taxon>
        <taxon>Pleosporales</taxon>
        <taxon>Pleosporineae</taxon>
        <taxon>Pleosporaceae</taxon>
        <taxon>Alternaria</taxon>
        <taxon>Alternaria sect. Panax</taxon>
    </lineage>
</organism>
<comment type="caution">
    <text evidence="2">The sequence shown here is derived from an EMBL/GenBank/DDBJ whole genome shotgun (WGS) entry which is preliminary data.</text>
</comment>
<feature type="domain" description="SCP" evidence="1">
    <location>
        <begin position="274"/>
        <end position="384"/>
    </location>
</feature>
<gene>
    <name evidence="2" type="ORF">G6011_06813</name>
</gene>
<dbReference type="SUPFAM" id="SSF55797">
    <property type="entry name" value="PR-1-like"/>
    <property type="match status" value="1"/>
</dbReference>
<dbReference type="EMBL" id="JAANER010000005">
    <property type="protein sequence ID" value="KAG9189945.1"/>
    <property type="molecule type" value="Genomic_DNA"/>
</dbReference>
<dbReference type="Pfam" id="PF00188">
    <property type="entry name" value="CAP"/>
    <property type="match status" value="1"/>
</dbReference>
<reference evidence="2" key="1">
    <citation type="submission" date="2021-07" db="EMBL/GenBank/DDBJ databases">
        <title>Genome Resource of American Ginseng Black Spot Pathogen Alternaria panax.</title>
        <authorList>
            <person name="Qiu C."/>
            <person name="Wang W."/>
            <person name="Liu Z."/>
        </authorList>
    </citation>
    <scope>NUCLEOTIDE SEQUENCE</scope>
    <source>
        <strain evidence="2">BNCC115425</strain>
    </source>
</reference>
<name>A0AAD4I5T3_9PLEO</name>
<evidence type="ECO:0000313" key="2">
    <source>
        <dbReference type="EMBL" id="KAG9189945.1"/>
    </source>
</evidence>
<dbReference type="InterPro" id="IPR014044">
    <property type="entry name" value="CAP_dom"/>
</dbReference>
<sequence length="393" mass="41756">MAVILAERSLRLRRANGQVKVCSTGADALTLAMADITIGDEMRLRLEGAVVKSRSDAEQLRGGTTLELRSPGLTATQSPYIGDAEDDGVSVAILCHIQPVGTKGTVVGICDLETKEPFSASQARGPSQGPYSLESIRTPAPLLESVAPHDSSGFCDLEVIHTMLAAALRVVAISSLVATLLATIYDSDHMLASPALQSTLHTVCSSQSHVVSMLPTPSGISEVSRTAYHDQPGASNSIKRPRPISTITTTLTSTYTMPTHTAHSTIPDDREYMDIVNGWRTKLGMNALIHDSELQTNAMDTVVAGNGAQTHKLNPGTLAQVIAPGKPDNFEHVFVGGWLCEIPNLPGLGDTCASQSAGWNHNRQTGHADILTSMDYSRIGCALYASIWCCDLA</sequence>
<proteinExistence type="predicted"/>
<keyword evidence="3" id="KW-1185">Reference proteome</keyword>